<dbReference type="EMBL" id="CADCUW010000564">
    <property type="protein sequence ID" value="CAA9448695.1"/>
    <property type="molecule type" value="Genomic_DNA"/>
</dbReference>
<proteinExistence type="predicted"/>
<protein>
    <submittedName>
        <fullName evidence="1">Uncharacterized protein</fullName>
    </submittedName>
</protein>
<name>A0A6J4QQ77_9ACTN</name>
<accession>A0A6J4QQ77</accession>
<gene>
    <name evidence="1" type="ORF">AVDCRST_MAG01-01-4342</name>
</gene>
<reference evidence="1" key="1">
    <citation type="submission" date="2020-02" db="EMBL/GenBank/DDBJ databases">
        <authorList>
            <person name="Meier V. D."/>
        </authorList>
    </citation>
    <scope>NUCLEOTIDE SEQUENCE</scope>
    <source>
        <strain evidence="1">AVDCRST_MAG01</strain>
    </source>
</reference>
<organism evidence="1">
    <name type="scientific">uncultured Rubrobacteraceae bacterium</name>
    <dbReference type="NCBI Taxonomy" id="349277"/>
    <lineage>
        <taxon>Bacteria</taxon>
        <taxon>Bacillati</taxon>
        <taxon>Actinomycetota</taxon>
        <taxon>Rubrobacteria</taxon>
        <taxon>Rubrobacterales</taxon>
        <taxon>Rubrobacteraceae</taxon>
        <taxon>environmental samples</taxon>
    </lineage>
</organism>
<sequence>MGSLVLGLPLGPIVGACVAVVLVALADPRIPKILANTYNMYLPFSSGPSRRDNRDD</sequence>
<evidence type="ECO:0000313" key="1">
    <source>
        <dbReference type="EMBL" id="CAA9448695.1"/>
    </source>
</evidence>
<dbReference type="AlphaFoldDB" id="A0A6J4QQ77"/>